<evidence type="ECO:0000256" key="1">
    <source>
        <dbReference type="SAM" id="Phobius"/>
    </source>
</evidence>
<dbReference type="RefSeq" id="WP_045828071.1">
    <property type="nucleotide sequence ID" value="NZ_JZRB01000004.1"/>
</dbReference>
<protein>
    <recommendedName>
        <fullName evidence="2">DUF218 domain-containing protein</fullName>
    </recommendedName>
</protein>
<dbReference type="PATRIC" id="fig|345309.4.peg.2964"/>
<keyword evidence="4" id="KW-1185">Reference proteome</keyword>
<dbReference type="GO" id="GO:0005886">
    <property type="term" value="C:plasma membrane"/>
    <property type="evidence" value="ECO:0007669"/>
    <property type="project" value="TreeGrafter"/>
</dbReference>
<dbReference type="InterPro" id="IPR014729">
    <property type="entry name" value="Rossmann-like_a/b/a_fold"/>
</dbReference>
<dbReference type="InterPro" id="IPR051599">
    <property type="entry name" value="Cell_Envelope_Assoc"/>
</dbReference>
<proteinExistence type="predicted"/>
<dbReference type="AlphaFoldDB" id="A0A0F3L039"/>
<dbReference type="PANTHER" id="PTHR30336">
    <property type="entry name" value="INNER MEMBRANE PROTEIN, PROBABLE PERMEASE"/>
    <property type="match status" value="1"/>
</dbReference>
<evidence type="ECO:0000313" key="3">
    <source>
        <dbReference type="EMBL" id="KJV36766.1"/>
    </source>
</evidence>
<dbReference type="Proteomes" id="UP000033651">
    <property type="component" value="Unassembled WGS sequence"/>
</dbReference>
<keyword evidence="1" id="KW-0472">Membrane</keyword>
<organism evidence="3 4">
    <name type="scientific">Luteibacter yeojuensis</name>
    <dbReference type="NCBI Taxonomy" id="345309"/>
    <lineage>
        <taxon>Bacteria</taxon>
        <taxon>Pseudomonadati</taxon>
        <taxon>Pseudomonadota</taxon>
        <taxon>Gammaproteobacteria</taxon>
        <taxon>Lysobacterales</taxon>
        <taxon>Rhodanobacteraceae</taxon>
        <taxon>Luteibacter</taxon>
    </lineage>
</organism>
<reference evidence="3 4" key="1">
    <citation type="submission" date="2015-03" db="EMBL/GenBank/DDBJ databases">
        <title>Draft genome sequence of Luteibacter yeojuensis strain SU11.</title>
        <authorList>
            <person name="Sulaiman J."/>
            <person name="Priya K."/>
            <person name="Chan K.-G."/>
        </authorList>
    </citation>
    <scope>NUCLEOTIDE SEQUENCE [LARGE SCALE GENOMIC DNA]</scope>
    <source>
        <strain evidence="3 4">SU11</strain>
    </source>
</reference>
<dbReference type="InterPro" id="IPR003848">
    <property type="entry name" value="DUF218"/>
</dbReference>
<dbReference type="Gene3D" id="3.40.50.620">
    <property type="entry name" value="HUPs"/>
    <property type="match status" value="1"/>
</dbReference>
<feature type="transmembrane region" description="Helical" evidence="1">
    <location>
        <begin position="27"/>
        <end position="49"/>
    </location>
</feature>
<evidence type="ECO:0000259" key="2">
    <source>
        <dbReference type="Pfam" id="PF02698"/>
    </source>
</evidence>
<dbReference type="CDD" id="cd06259">
    <property type="entry name" value="YdcF-like"/>
    <property type="match status" value="1"/>
</dbReference>
<keyword evidence="1" id="KW-0812">Transmembrane</keyword>
<dbReference type="PANTHER" id="PTHR30336:SF4">
    <property type="entry name" value="ENVELOPE BIOGENESIS FACTOR ELYC"/>
    <property type="match status" value="1"/>
</dbReference>
<comment type="caution">
    <text evidence="3">The sequence shown here is derived from an EMBL/GenBank/DDBJ whole genome shotgun (WGS) entry which is preliminary data.</text>
</comment>
<dbReference type="OrthoDB" id="9809813at2"/>
<evidence type="ECO:0000313" key="4">
    <source>
        <dbReference type="Proteomes" id="UP000033651"/>
    </source>
</evidence>
<dbReference type="GO" id="GO:0043164">
    <property type="term" value="P:Gram-negative-bacterium-type cell wall biogenesis"/>
    <property type="evidence" value="ECO:0007669"/>
    <property type="project" value="TreeGrafter"/>
</dbReference>
<gene>
    <name evidence="3" type="ORF">VI08_03130</name>
</gene>
<dbReference type="GO" id="GO:0000270">
    <property type="term" value="P:peptidoglycan metabolic process"/>
    <property type="evidence" value="ECO:0007669"/>
    <property type="project" value="TreeGrafter"/>
</dbReference>
<name>A0A0F3L039_9GAMM</name>
<sequence length="257" mass="27997">MILTLFLVLLLVAAILGWRRRRRAASTLVVFAVAWLFFAGCGPLTAFLLGNLQSGFAPDVAGWGQKNAIILLGAGTVRTGAGGVEPSLYADGRILRTAELYRACKATGADCKVEVSGGDAMRTGLAEADTYAITLGRLGVPRGDMMLEARSMNTFQNAQNSQPLLKAYGADKVVLVSSAIHLKRAVLYFAHFGIRAEPVRGDYVAARYDWLPGTENLFFADFALHEYVGVWRYHVYNALGWNVPRVPEENVTTQTHS</sequence>
<dbReference type="EMBL" id="JZRB01000004">
    <property type="protein sequence ID" value="KJV36766.1"/>
    <property type="molecule type" value="Genomic_DNA"/>
</dbReference>
<accession>A0A0F3L039</accession>
<dbReference type="Pfam" id="PF02698">
    <property type="entry name" value="DUF218"/>
    <property type="match status" value="1"/>
</dbReference>
<keyword evidence="1" id="KW-1133">Transmembrane helix</keyword>
<feature type="domain" description="DUF218" evidence="2">
    <location>
        <begin position="68"/>
        <end position="229"/>
    </location>
</feature>